<feature type="active site" description="Proton acceptor" evidence="3">
    <location>
        <position position="358"/>
    </location>
</feature>
<organism evidence="5 6">
    <name type="scientific">Gigaspora margarita</name>
    <dbReference type="NCBI Taxonomy" id="4874"/>
    <lineage>
        <taxon>Eukaryota</taxon>
        <taxon>Fungi</taxon>
        <taxon>Fungi incertae sedis</taxon>
        <taxon>Mucoromycota</taxon>
        <taxon>Glomeromycotina</taxon>
        <taxon>Glomeromycetes</taxon>
        <taxon>Diversisporales</taxon>
        <taxon>Gigasporaceae</taxon>
        <taxon>Gigaspora</taxon>
    </lineage>
</organism>
<dbReference type="InterPro" id="IPR016035">
    <property type="entry name" value="Acyl_Trfase/lysoPLipase"/>
</dbReference>
<comment type="similarity">
    <text evidence="1">Belongs to the patatin family.</text>
</comment>
<dbReference type="InterPro" id="IPR002641">
    <property type="entry name" value="PNPLA_dom"/>
</dbReference>
<accession>A0A8H4B3E1</accession>
<keyword evidence="3" id="KW-0378">Hydrolase</keyword>
<comment type="caution">
    <text evidence="5">The sequence shown here is derived from an EMBL/GenBank/DDBJ whole genome shotgun (WGS) entry which is preliminary data.</text>
</comment>
<proteinExistence type="inferred from homology"/>
<protein>
    <submittedName>
        <fullName evidence="5">Patatin</fullName>
    </submittedName>
</protein>
<dbReference type="Proteomes" id="UP000439903">
    <property type="component" value="Unassembled WGS sequence"/>
</dbReference>
<keyword evidence="3" id="KW-0442">Lipid degradation</keyword>
<dbReference type="EMBL" id="WTPW01000035">
    <property type="protein sequence ID" value="KAF0556218.1"/>
    <property type="molecule type" value="Genomic_DNA"/>
</dbReference>
<evidence type="ECO:0000256" key="1">
    <source>
        <dbReference type="ARBA" id="ARBA00010240"/>
    </source>
</evidence>
<name>A0A8H4B3E1_GIGMA</name>
<dbReference type="GO" id="GO:0046486">
    <property type="term" value="P:glycerolipid metabolic process"/>
    <property type="evidence" value="ECO:0007669"/>
    <property type="project" value="UniProtKB-ARBA"/>
</dbReference>
<keyword evidence="6" id="KW-1185">Reference proteome</keyword>
<feature type="short sequence motif" description="GXSXG" evidence="3">
    <location>
        <begin position="89"/>
        <end position="93"/>
    </location>
</feature>
<feature type="short sequence motif" description="DGA/G" evidence="3">
    <location>
        <begin position="358"/>
        <end position="360"/>
    </location>
</feature>
<dbReference type="GO" id="GO:0004620">
    <property type="term" value="F:phospholipase activity"/>
    <property type="evidence" value="ECO:0007669"/>
    <property type="project" value="TreeGrafter"/>
</dbReference>
<dbReference type="SUPFAM" id="SSF52151">
    <property type="entry name" value="FabD/lysophospholipase-like"/>
    <property type="match status" value="1"/>
</dbReference>
<dbReference type="Gene3D" id="3.40.1090.10">
    <property type="entry name" value="Cytosolic phospholipase A2 catalytic domain"/>
    <property type="match status" value="1"/>
</dbReference>
<evidence type="ECO:0000313" key="6">
    <source>
        <dbReference type="Proteomes" id="UP000439903"/>
    </source>
</evidence>
<dbReference type="PANTHER" id="PTHR32176">
    <property type="entry name" value="XYLOSE ISOMERASE"/>
    <property type="match status" value="1"/>
</dbReference>
<feature type="short sequence motif" description="GXGXXG" evidence="3">
    <location>
        <begin position="45"/>
        <end position="50"/>
    </location>
</feature>
<feature type="domain" description="PNPLA" evidence="4">
    <location>
        <begin position="41"/>
        <end position="371"/>
    </location>
</feature>
<evidence type="ECO:0000259" key="4">
    <source>
        <dbReference type="PROSITE" id="PS51635"/>
    </source>
</evidence>
<keyword evidence="2 3" id="KW-0443">Lipid metabolism</keyword>
<dbReference type="PANTHER" id="PTHR32176:SF92">
    <property type="entry name" value="XYLOSE ISOMERASE"/>
    <property type="match status" value="1"/>
</dbReference>
<dbReference type="AlphaFoldDB" id="A0A8H4B3E1"/>
<sequence>MTIELLVNIIKYIFYTYNLYGINLKFINKRRIMEDDVRFILSIDGGGFRGIIPAVILSEIEKRVTEQISKEYGEDVDIKCADLFDIISGTSTGSILTLGLSVPNENNRPKFSAEYLVKFYENNGHNVFSNYSTLLLKHFFENESEDFMAGIIPITNEQMDETSFLESISSFGRENNHDKQIDVKIEDLTKDKTGDITKSTIEDLTKNKTGDTTKSTIEDLTANETGDITKNTIESVTVHKTGDATTNDIEVVKKHWLNKVLTSIRGFIEIHNPITPKYDGKEFEQLLLQNFVDAKLKNTVNNVKIIVPSYDISNREGVIFTNFENKYDDYLMRDVIQASAAAPSYFPAKPMGTRYFIDGGVFLNNPTVVAYLKAKKQFPNSKFVVISLGTGYYSQPLQKYANSGVLQWAIPLMGLLFDVDLDNNDAEMNMMAELDNTKYYRLQKVVDKKPAIDTVTDKEVITLVTMANDIMNDPKNNFGEIIDILVDKCRKKIFPSKVKDIIST</sequence>
<gene>
    <name evidence="5" type="ORF">F8M41_015979</name>
</gene>
<evidence type="ECO:0000256" key="3">
    <source>
        <dbReference type="PROSITE-ProRule" id="PRU01161"/>
    </source>
</evidence>
<dbReference type="GO" id="GO:0016042">
    <property type="term" value="P:lipid catabolic process"/>
    <property type="evidence" value="ECO:0007669"/>
    <property type="project" value="UniProtKB-UniRule"/>
</dbReference>
<dbReference type="Pfam" id="PF01734">
    <property type="entry name" value="Patatin"/>
    <property type="match status" value="1"/>
</dbReference>
<dbReference type="GO" id="GO:0047372">
    <property type="term" value="F:monoacylglycerol lipase activity"/>
    <property type="evidence" value="ECO:0007669"/>
    <property type="project" value="TreeGrafter"/>
</dbReference>
<feature type="active site" description="Nucleophile" evidence="3">
    <location>
        <position position="91"/>
    </location>
</feature>
<dbReference type="OrthoDB" id="1658288at2759"/>
<reference evidence="5 6" key="1">
    <citation type="journal article" date="2019" name="Environ. Microbiol.">
        <title>At the nexus of three kingdoms: the genome of the mycorrhizal fungus Gigaspora margarita provides insights into plant, endobacterial and fungal interactions.</title>
        <authorList>
            <person name="Venice F."/>
            <person name="Ghignone S."/>
            <person name="Salvioli di Fossalunga A."/>
            <person name="Amselem J."/>
            <person name="Novero M."/>
            <person name="Xianan X."/>
            <person name="Sedzielewska Toro K."/>
            <person name="Morin E."/>
            <person name="Lipzen A."/>
            <person name="Grigoriev I.V."/>
            <person name="Henrissat B."/>
            <person name="Martin F.M."/>
            <person name="Bonfante P."/>
        </authorList>
    </citation>
    <scope>NUCLEOTIDE SEQUENCE [LARGE SCALE GENOMIC DNA]</scope>
    <source>
        <strain evidence="5 6">BEG34</strain>
    </source>
</reference>
<dbReference type="PROSITE" id="PS51635">
    <property type="entry name" value="PNPLA"/>
    <property type="match status" value="1"/>
</dbReference>
<evidence type="ECO:0000256" key="2">
    <source>
        <dbReference type="ARBA" id="ARBA00023098"/>
    </source>
</evidence>
<evidence type="ECO:0000313" key="5">
    <source>
        <dbReference type="EMBL" id="KAF0556218.1"/>
    </source>
</evidence>